<dbReference type="InterPro" id="IPR037523">
    <property type="entry name" value="VOC_core"/>
</dbReference>
<keyword evidence="3" id="KW-0614">Plasmid</keyword>
<evidence type="ECO:0000313" key="4">
    <source>
        <dbReference type="Proteomes" id="UP000000245"/>
    </source>
</evidence>
<name>A5FT23_ACICJ</name>
<feature type="domain" description="VOC" evidence="2">
    <location>
        <begin position="5"/>
        <end position="143"/>
    </location>
</feature>
<dbReference type="SUPFAM" id="SSF54593">
    <property type="entry name" value="Glyoxalase/Bleomycin resistance protein/Dihydroxybiphenyl dioxygenase"/>
    <property type="match status" value="2"/>
</dbReference>
<keyword evidence="3" id="KW-0560">Oxidoreductase</keyword>
<keyword evidence="4" id="KW-1185">Reference proteome</keyword>
<sequence length="267" mass="28499">MIFEGIAGFRLVTAEPARLAVFYREIGFDVAEAAPISAEEITRLGLSGAGSRIAMLLGPSRVELESFDHPGRPYPVDTTACDLVIQHLALVTDDAEAAWRRARDAGATPISRARPVTLPKSAGGVTAIKFRDPEGHPLELLQFAPGANSGWKGTGIMGIDHSAISVSDVVASRRFYARHGLGEAGATVNYGPTQDALDGLDGAEVDVVPMNPTGKPPHVELLGYRHPVGRALHPLFANDLAATRIVWRSNADALIRDPDGHLHQLSR</sequence>
<evidence type="ECO:0000256" key="1">
    <source>
        <dbReference type="ARBA" id="ARBA00022723"/>
    </source>
</evidence>
<dbReference type="Pfam" id="PF00903">
    <property type="entry name" value="Glyoxalase"/>
    <property type="match status" value="1"/>
</dbReference>
<dbReference type="EMBL" id="CP000689">
    <property type="protein sequence ID" value="ABQ28755.1"/>
    <property type="molecule type" value="Genomic_DNA"/>
</dbReference>
<dbReference type="GO" id="GO:0046491">
    <property type="term" value="P:L-methylmalonyl-CoA metabolic process"/>
    <property type="evidence" value="ECO:0007669"/>
    <property type="project" value="TreeGrafter"/>
</dbReference>
<accession>A5FT23</accession>
<gene>
    <name evidence="3" type="ordered locus">Acry_3128</name>
</gene>
<proteinExistence type="predicted"/>
<keyword evidence="3" id="KW-0223">Dioxygenase</keyword>
<reference evidence="3 4" key="1">
    <citation type="submission" date="2007-05" db="EMBL/GenBank/DDBJ databases">
        <title>Complete sequence of plasmid1 pACRY01 of Acidiphilium cryptum JF-5.</title>
        <authorList>
            <consortium name="US DOE Joint Genome Institute"/>
            <person name="Copeland A."/>
            <person name="Lucas S."/>
            <person name="Lapidus A."/>
            <person name="Barry K."/>
            <person name="Detter J.C."/>
            <person name="Glavina del Rio T."/>
            <person name="Hammon N."/>
            <person name="Israni S."/>
            <person name="Dalin E."/>
            <person name="Tice H."/>
            <person name="Pitluck S."/>
            <person name="Sims D."/>
            <person name="Brettin T."/>
            <person name="Bruce D."/>
            <person name="Han C."/>
            <person name="Schmutz J."/>
            <person name="Larimer F."/>
            <person name="Land M."/>
            <person name="Hauser L."/>
            <person name="Kyrpides N."/>
            <person name="Kim E."/>
            <person name="Magnuson T."/>
            <person name="Richardson P."/>
        </authorList>
    </citation>
    <scope>NUCLEOTIDE SEQUENCE [LARGE SCALE GENOMIC DNA]</scope>
    <source>
        <strain evidence="4">JF-5</strain>
        <plasmid evidence="4">Plasmid pACRY01</plasmid>
    </source>
</reference>
<dbReference type="InterPro" id="IPR051785">
    <property type="entry name" value="MMCE/EMCE_epimerase"/>
</dbReference>
<dbReference type="PANTHER" id="PTHR43048">
    <property type="entry name" value="METHYLMALONYL-COA EPIMERASE"/>
    <property type="match status" value="1"/>
</dbReference>
<geneLocation type="plasmid" evidence="3 4">
    <name>pACRY01</name>
</geneLocation>
<dbReference type="Gene3D" id="3.10.180.10">
    <property type="entry name" value="2,3-Dihydroxybiphenyl 1,2-Dioxygenase, domain 1"/>
    <property type="match status" value="2"/>
</dbReference>
<dbReference type="Proteomes" id="UP000000245">
    <property type="component" value="Plasmid pACRY01"/>
</dbReference>
<dbReference type="InterPro" id="IPR004360">
    <property type="entry name" value="Glyas_Fos-R_dOase_dom"/>
</dbReference>
<dbReference type="AlphaFoldDB" id="A5FT23"/>
<dbReference type="PROSITE" id="PS51819">
    <property type="entry name" value="VOC"/>
    <property type="match status" value="1"/>
</dbReference>
<protein>
    <submittedName>
        <fullName evidence="3">Glyoxalase/bleomycin resistance protein/dioxygenase</fullName>
    </submittedName>
</protein>
<dbReference type="PANTHER" id="PTHR43048:SF3">
    <property type="entry name" value="METHYLMALONYL-COA EPIMERASE, MITOCHONDRIAL"/>
    <property type="match status" value="1"/>
</dbReference>
<organism evidence="3 4">
    <name type="scientific">Acidiphilium cryptum (strain JF-5)</name>
    <dbReference type="NCBI Taxonomy" id="349163"/>
    <lineage>
        <taxon>Bacteria</taxon>
        <taxon>Pseudomonadati</taxon>
        <taxon>Pseudomonadota</taxon>
        <taxon>Alphaproteobacteria</taxon>
        <taxon>Acetobacterales</taxon>
        <taxon>Acidocellaceae</taxon>
        <taxon>Acidiphilium</taxon>
    </lineage>
</organism>
<dbReference type="GO" id="GO:0004493">
    <property type="term" value="F:methylmalonyl-CoA epimerase activity"/>
    <property type="evidence" value="ECO:0007669"/>
    <property type="project" value="TreeGrafter"/>
</dbReference>
<dbReference type="InterPro" id="IPR029068">
    <property type="entry name" value="Glyas_Bleomycin-R_OHBP_Dase"/>
</dbReference>
<dbReference type="HOGENOM" id="CLU_062606_0_0_5"/>
<dbReference type="GO" id="GO:0051213">
    <property type="term" value="F:dioxygenase activity"/>
    <property type="evidence" value="ECO:0007669"/>
    <property type="project" value="UniProtKB-KW"/>
</dbReference>
<evidence type="ECO:0000313" key="3">
    <source>
        <dbReference type="EMBL" id="ABQ28755.1"/>
    </source>
</evidence>
<keyword evidence="1" id="KW-0479">Metal-binding</keyword>
<dbReference type="GO" id="GO:0046872">
    <property type="term" value="F:metal ion binding"/>
    <property type="evidence" value="ECO:0007669"/>
    <property type="project" value="UniProtKB-KW"/>
</dbReference>
<dbReference type="KEGG" id="acr:Acry_3128"/>
<evidence type="ECO:0000259" key="2">
    <source>
        <dbReference type="PROSITE" id="PS51819"/>
    </source>
</evidence>